<gene>
    <name evidence="2" type="ORF">LEA_01791</name>
</gene>
<protein>
    <submittedName>
        <fullName evidence="2">DNA topoisomerase</fullName>
        <ecNumber evidence="2">5.99.1.3</ecNumber>
    </submittedName>
</protein>
<dbReference type="InterPro" id="IPR023405">
    <property type="entry name" value="Topo_IA_core_domain"/>
</dbReference>
<evidence type="ECO:0000259" key="1">
    <source>
        <dbReference type="PROSITE" id="PS52039"/>
    </source>
</evidence>
<dbReference type="InterPro" id="IPR013826">
    <property type="entry name" value="Topo_IA_cen_sub3"/>
</dbReference>
<evidence type="ECO:0000313" key="2">
    <source>
        <dbReference type="EMBL" id="EKC80054.1"/>
    </source>
</evidence>
<proteinExistence type="predicted"/>
<comment type="caution">
    <text evidence="2">The sequence shown here is derived from an EMBL/GenBank/DDBJ whole genome shotgun (WGS) entry which is preliminary data.</text>
</comment>
<dbReference type="Gene3D" id="1.10.290.10">
    <property type="entry name" value="Topoisomerase I, domain 4"/>
    <property type="match status" value="1"/>
</dbReference>
<feature type="non-terminal residue" evidence="2">
    <location>
        <position position="170"/>
    </location>
</feature>
<dbReference type="EC" id="5.99.1.3" evidence="2"/>
<dbReference type="GO" id="GO:0006281">
    <property type="term" value="P:DNA repair"/>
    <property type="evidence" value="ECO:0007669"/>
    <property type="project" value="TreeGrafter"/>
</dbReference>
<dbReference type="Gene3D" id="2.70.20.10">
    <property type="entry name" value="Topoisomerase I, domain 3"/>
    <property type="match status" value="1"/>
</dbReference>
<dbReference type="InterPro" id="IPR013497">
    <property type="entry name" value="Topo_IA_cen"/>
</dbReference>
<accession>K1UJ58</accession>
<dbReference type="InterPro" id="IPR013825">
    <property type="entry name" value="Topo_IA_cen_sub2"/>
</dbReference>
<dbReference type="GO" id="GO:0003917">
    <property type="term" value="F:DNA topoisomerase type I (single strand cut, ATP-independent) activity"/>
    <property type="evidence" value="ECO:0007669"/>
    <property type="project" value="InterPro"/>
</dbReference>
<dbReference type="GO" id="GO:0006265">
    <property type="term" value="P:DNA topological change"/>
    <property type="evidence" value="ECO:0007669"/>
    <property type="project" value="InterPro"/>
</dbReference>
<sequence>METPFYRVVGSFTDANIEAEWKAVEGSKYFESPLLYKENGFKKQESAESLITELSGKTAVVSSIERGTSRKKAPLLFNLAELQAECSKRFKISPDETLQVAQDLYEKKLTTYPRTDARVLSTAVAKEIGKNISRLKGYEPVQGFVERIMKEGLHYNIAKTQYTDDSKITD</sequence>
<dbReference type="PANTHER" id="PTHR11390:SF21">
    <property type="entry name" value="DNA TOPOISOMERASE 3-ALPHA"/>
    <property type="match status" value="1"/>
</dbReference>
<dbReference type="InterPro" id="IPR000380">
    <property type="entry name" value="Topo_IA"/>
</dbReference>
<dbReference type="EMBL" id="AJWY01001250">
    <property type="protein sequence ID" value="EKC80054.1"/>
    <property type="molecule type" value="Genomic_DNA"/>
</dbReference>
<dbReference type="AlphaFoldDB" id="K1UJ58"/>
<dbReference type="GO" id="GO:0043597">
    <property type="term" value="C:cytoplasmic replication fork"/>
    <property type="evidence" value="ECO:0007669"/>
    <property type="project" value="TreeGrafter"/>
</dbReference>
<dbReference type="PANTHER" id="PTHR11390">
    <property type="entry name" value="PROKARYOTIC DNA TOPOISOMERASE"/>
    <property type="match status" value="1"/>
</dbReference>
<name>K1UJ58_9ZZZZ</name>
<dbReference type="PROSITE" id="PS00396">
    <property type="entry name" value="TOPO_IA_1"/>
    <property type="match status" value="1"/>
</dbReference>
<dbReference type="GO" id="GO:0006310">
    <property type="term" value="P:DNA recombination"/>
    <property type="evidence" value="ECO:0007669"/>
    <property type="project" value="TreeGrafter"/>
</dbReference>
<dbReference type="InterPro" id="IPR023406">
    <property type="entry name" value="Topo_IA_AS"/>
</dbReference>
<organism evidence="2">
    <name type="scientific">human gut metagenome</name>
    <dbReference type="NCBI Taxonomy" id="408170"/>
    <lineage>
        <taxon>unclassified sequences</taxon>
        <taxon>metagenomes</taxon>
        <taxon>organismal metagenomes</taxon>
    </lineage>
</organism>
<keyword evidence="2" id="KW-0413">Isomerase</keyword>
<dbReference type="SUPFAM" id="SSF56712">
    <property type="entry name" value="Prokaryotic type I DNA topoisomerase"/>
    <property type="match status" value="1"/>
</dbReference>
<dbReference type="PROSITE" id="PS52039">
    <property type="entry name" value="TOPO_IA_2"/>
    <property type="match status" value="1"/>
</dbReference>
<feature type="domain" description="Topo IA-type catalytic" evidence="1">
    <location>
        <begin position="1"/>
        <end position="170"/>
    </location>
</feature>
<reference evidence="2" key="1">
    <citation type="journal article" date="2013" name="Environ. Microbiol.">
        <title>Microbiota from the distal guts of lean and obese adolescents exhibit partial functional redundancy besides clear differences in community structure.</title>
        <authorList>
            <person name="Ferrer M."/>
            <person name="Ruiz A."/>
            <person name="Lanza F."/>
            <person name="Haange S.B."/>
            <person name="Oberbach A."/>
            <person name="Till H."/>
            <person name="Bargiela R."/>
            <person name="Campoy C."/>
            <person name="Segura M.T."/>
            <person name="Richter M."/>
            <person name="von Bergen M."/>
            <person name="Seifert J."/>
            <person name="Suarez A."/>
        </authorList>
    </citation>
    <scope>NUCLEOTIDE SEQUENCE</scope>
</reference>
<dbReference type="GO" id="GO:0003677">
    <property type="term" value="F:DNA binding"/>
    <property type="evidence" value="ECO:0007669"/>
    <property type="project" value="InterPro"/>
</dbReference>
<dbReference type="Pfam" id="PF01131">
    <property type="entry name" value="Topoisom_bac"/>
    <property type="match status" value="1"/>
</dbReference>